<evidence type="ECO:0000256" key="7">
    <source>
        <dbReference type="ARBA" id="ARBA00047899"/>
    </source>
</evidence>
<dbReference type="Proteomes" id="UP000443090">
    <property type="component" value="Unassembled WGS sequence"/>
</dbReference>
<evidence type="ECO:0000256" key="6">
    <source>
        <dbReference type="ARBA" id="ARBA00022840"/>
    </source>
</evidence>
<dbReference type="GO" id="GO:0004674">
    <property type="term" value="F:protein serine/threonine kinase activity"/>
    <property type="evidence" value="ECO:0007669"/>
    <property type="project" value="UniProtKB-KW"/>
</dbReference>
<dbReference type="GO" id="GO:0005634">
    <property type="term" value="C:nucleus"/>
    <property type="evidence" value="ECO:0007669"/>
    <property type="project" value="TreeGrafter"/>
</dbReference>
<dbReference type="SMART" id="SM00220">
    <property type="entry name" value="S_TKc"/>
    <property type="match status" value="1"/>
</dbReference>
<dbReference type="OrthoDB" id="5979581at2759"/>
<evidence type="ECO:0000256" key="3">
    <source>
        <dbReference type="ARBA" id="ARBA00022679"/>
    </source>
</evidence>
<evidence type="ECO:0000313" key="11">
    <source>
        <dbReference type="Proteomes" id="UP000443090"/>
    </source>
</evidence>
<feature type="domain" description="Protein kinase" evidence="9">
    <location>
        <begin position="62"/>
        <end position="404"/>
    </location>
</feature>
<dbReference type="InterPro" id="IPR051334">
    <property type="entry name" value="SRPK"/>
</dbReference>
<dbReference type="PROSITE" id="PS50011">
    <property type="entry name" value="PROTEIN_KINASE_DOM"/>
    <property type="match status" value="1"/>
</dbReference>
<evidence type="ECO:0000259" key="9">
    <source>
        <dbReference type="PROSITE" id="PS50011"/>
    </source>
</evidence>
<keyword evidence="3" id="KW-0808">Transferase</keyword>
<dbReference type="InterPro" id="IPR008271">
    <property type="entry name" value="Ser/Thr_kinase_AS"/>
</dbReference>
<reference evidence="10 11" key="1">
    <citation type="submission" date="2018-05" db="EMBL/GenBank/DDBJ databases">
        <title>Genome sequencing and assembly of the regulated plant pathogen Lachnellula willkommii and related sister species for the development of diagnostic species identification markers.</title>
        <authorList>
            <person name="Giroux E."/>
            <person name="Bilodeau G."/>
        </authorList>
    </citation>
    <scope>NUCLEOTIDE SEQUENCE [LARGE SCALE GENOMIC DNA]</scope>
    <source>
        <strain evidence="10 11">CBS 160.35</strain>
    </source>
</reference>
<comment type="catalytic activity">
    <reaction evidence="8">
        <text>L-seryl-[protein] + ATP = O-phospho-L-seryl-[protein] + ADP + H(+)</text>
        <dbReference type="Rhea" id="RHEA:17989"/>
        <dbReference type="Rhea" id="RHEA-COMP:9863"/>
        <dbReference type="Rhea" id="RHEA-COMP:11604"/>
        <dbReference type="ChEBI" id="CHEBI:15378"/>
        <dbReference type="ChEBI" id="CHEBI:29999"/>
        <dbReference type="ChEBI" id="CHEBI:30616"/>
        <dbReference type="ChEBI" id="CHEBI:83421"/>
        <dbReference type="ChEBI" id="CHEBI:456216"/>
        <dbReference type="EC" id="2.7.11.1"/>
    </reaction>
</comment>
<dbReference type="SUPFAM" id="SSF56112">
    <property type="entry name" value="Protein kinase-like (PK-like)"/>
    <property type="match status" value="1"/>
</dbReference>
<evidence type="ECO:0000256" key="2">
    <source>
        <dbReference type="ARBA" id="ARBA00022527"/>
    </source>
</evidence>
<gene>
    <name evidence="10" type="primary">SRPK_2</name>
    <name evidence="10" type="ORF">LOCC1_G005559</name>
</gene>
<name>A0A8H8RS36_9HELO</name>
<evidence type="ECO:0000313" key="10">
    <source>
        <dbReference type="EMBL" id="TVY39423.1"/>
    </source>
</evidence>
<organism evidence="10 11">
    <name type="scientific">Lachnellula occidentalis</name>
    <dbReference type="NCBI Taxonomy" id="215460"/>
    <lineage>
        <taxon>Eukaryota</taxon>
        <taxon>Fungi</taxon>
        <taxon>Dikarya</taxon>
        <taxon>Ascomycota</taxon>
        <taxon>Pezizomycotina</taxon>
        <taxon>Leotiomycetes</taxon>
        <taxon>Helotiales</taxon>
        <taxon>Lachnaceae</taxon>
        <taxon>Lachnellula</taxon>
    </lineage>
</organism>
<dbReference type="InterPro" id="IPR000719">
    <property type="entry name" value="Prot_kinase_dom"/>
</dbReference>
<dbReference type="PANTHER" id="PTHR47634:SF9">
    <property type="entry name" value="PROTEIN KINASE DOMAIN-CONTAINING PROTEIN-RELATED"/>
    <property type="match status" value="1"/>
</dbReference>
<dbReference type="GO" id="GO:0000245">
    <property type="term" value="P:spliceosomal complex assembly"/>
    <property type="evidence" value="ECO:0007669"/>
    <property type="project" value="TreeGrafter"/>
</dbReference>
<dbReference type="EMBL" id="QGMI01000525">
    <property type="protein sequence ID" value="TVY39423.1"/>
    <property type="molecule type" value="Genomic_DNA"/>
</dbReference>
<keyword evidence="6" id="KW-0067">ATP-binding</keyword>
<protein>
    <recommendedName>
        <fullName evidence="1">non-specific serine/threonine protein kinase</fullName>
        <ecNumber evidence="1">2.7.11.1</ecNumber>
    </recommendedName>
</protein>
<dbReference type="EC" id="2.7.11.1" evidence="1"/>
<dbReference type="Gene3D" id="1.10.510.10">
    <property type="entry name" value="Transferase(Phosphotransferase) domain 1"/>
    <property type="match status" value="1"/>
</dbReference>
<accession>A0A8H8RS36</accession>
<dbReference type="GO" id="GO:0005524">
    <property type="term" value="F:ATP binding"/>
    <property type="evidence" value="ECO:0007669"/>
    <property type="project" value="UniProtKB-KW"/>
</dbReference>
<comment type="caution">
    <text evidence="10">The sequence shown here is derived from an EMBL/GenBank/DDBJ whole genome shotgun (WGS) entry which is preliminary data.</text>
</comment>
<dbReference type="Gene3D" id="3.30.200.20">
    <property type="entry name" value="Phosphorylase Kinase, domain 1"/>
    <property type="match status" value="1"/>
</dbReference>
<evidence type="ECO:0000256" key="4">
    <source>
        <dbReference type="ARBA" id="ARBA00022741"/>
    </source>
</evidence>
<keyword evidence="5 10" id="KW-0418">Kinase</keyword>
<proteinExistence type="predicted"/>
<dbReference type="PANTHER" id="PTHR47634">
    <property type="entry name" value="PROTEIN KINASE DOMAIN-CONTAINING PROTEIN-RELATED"/>
    <property type="match status" value="1"/>
</dbReference>
<dbReference type="PROSITE" id="PS00108">
    <property type="entry name" value="PROTEIN_KINASE_ST"/>
    <property type="match status" value="1"/>
</dbReference>
<sequence length="407" mass="45987">MASILRWAKGSLRRAPSTPLRFPTSGFEVVPESVVLEEEQFEEFRAGLYYPMKPGEVLASRYQVIGKLGFGRTSTVWLAHDMREHQHVTIKAYTRETNVLDEFDTYRKLSKADPSHSGFPFVRTALDTLSIPRIGGDHSCLVQQPMWGSMLDLLGGNLINNGLPEGVLKVALKDILAALDYLHTECQLIHTDIKCDNILIDIEDTSVYETFTKAELEHPSRRKVVDGKVVCASRPFDRPREFGKPVLGDFGSAVSGIEVQTHSAQPVIYRAPEMMLNAGWRYPVDIWNVGALVWDMFEGRHLFYGQDPNGNGYSTRAHLAEVIALLGPPPVDLLERGKRSSEFFGEDGAWIAEVEIAKNETLEKCEYILEGRNQEMFLDFVRGMLTWRPEDRMTARDLLQDPWLNSA</sequence>
<evidence type="ECO:0000256" key="5">
    <source>
        <dbReference type="ARBA" id="ARBA00022777"/>
    </source>
</evidence>
<keyword evidence="11" id="KW-1185">Reference proteome</keyword>
<dbReference type="AlphaFoldDB" id="A0A8H8RS36"/>
<evidence type="ECO:0000256" key="8">
    <source>
        <dbReference type="ARBA" id="ARBA00048679"/>
    </source>
</evidence>
<dbReference type="GO" id="GO:0050684">
    <property type="term" value="P:regulation of mRNA processing"/>
    <property type="evidence" value="ECO:0007669"/>
    <property type="project" value="TreeGrafter"/>
</dbReference>
<keyword evidence="4" id="KW-0547">Nucleotide-binding</keyword>
<comment type="catalytic activity">
    <reaction evidence="7">
        <text>L-threonyl-[protein] + ATP = O-phospho-L-threonyl-[protein] + ADP + H(+)</text>
        <dbReference type="Rhea" id="RHEA:46608"/>
        <dbReference type="Rhea" id="RHEA-COMP:11060"/>
        <dbReference type="Rhea" id="RHEA-COMP:11605"/>
        <dbReference type="ChEBI" id="CHEBI:15378"/>
        <dbReference type="ChEBI" id="CHEBI:30013"/>
        <dbReference type="ChEBI" id="CHEBI:30616"/>
        <dbReference type="ChEBI" id="CHEBI:61977"/>
        <dbReference type="ChEBI" id="CHEBI:456216"/>
        <dbReference type="EC" id="2.7.11.1"/>
    </reaction>
</comment>
<dbReference type="InterPro" id="IPR011009">
    <property type="entry name" value="Kinase-like_dom_sf"/>
</dbReference>
<evidence type="ECO:0000256" key="1">
    <source>
        <dbReference type="ARBA" id="ARBA00012513"/>
    </source>
</evidence>
<keyword evidence="2" id="KW-0723">Serine/threonine-protein kinase</keyword>
<dbReference type="GO" id="GO:0005737">
    <property type="term" value="C:cytoplasm"/>
    <property type="evidence" value="ECO:0007669"/>
    <property type="project" value="TreeGrafter"/>
</dbReference>
<dbReference type="Pfam" id="PF00069">
    <property type="entry name" value="Pkinase"/>
    <property type="match status" value="1"/>
</dbReference>